<proteinExistence type="predicted"/>
<reference evidence="5" key="1">
    <citation type="journal article" date="2019" name="Int. J. Syst. Evol. Microbiol.">
        <title>The Global Catalogue of Microorganisms (GCM) 10K type strain sequencing project: providing services to taxonomists for standard genome sequencing and annotation.</title>
        <authorList>
            <consortium name="The Broad Institute Genomics Platform"/>
            <consortium name="The Broad Institute Genome Sequencing Center for Infectious Disease"/>
            <person name="Wu L."/>
            <person name="Ma J."/>
        </authorList>
    </citation>
    <scope>NUCLEOTIDE SEQUENCE [LARGE SCALE GENOMIC DNA]</scope>
    <source>
        <strain evidence="5">KCTC 22245</strain>
    </source>
</reference>
<dbReference type="Pfam" id="PF03602">
    <property type="entry name" value="Cons_hypoth95"/>
    <property type="match status" value="1"/>
</dbReference>
<keyword evidence="1 4" id="KW-0489">Methyltransferase</keyword>
<name>A0ABV7MC86_9PROT</name>
<gene>
    <name evidence="4" type="primary">rsmD</name>
    <name evidence="4" type="ORF">ACFONP_05860</name>
</gene>
<dbReference type="EC" id="2.1.1.171" evidence="4"/>
<dbReference type="PANTHER" id="PTHR43542">
    <property type="entry name" value="METHYLTRANSFERASE"/>
    <property type="match status" value="1"/>
</dbReference>
<evidence type="ECO:0000256" key="3">
    <source>
        <dbReference type="SAM" id="MobiDB-lite"/>
    </source>
</evidence>
<dbReference type="InterPro" id="IPR004398">
    <property type="entry name" value="RNA_MeTrfase_RsmD"/>
</dbReference>
<dbReference type="Gene3D" id="3.40.50.150">
    <property type="entry name" value="Vaccinia Virus protein VP39"/>
    <property type="match status" value="1"/>
</dbReference>
<dbReference type="InterPro" id="IPR029063">
    <property type="entry name" value="SAM-dependent_MTases_sf"/>
</dbReference>
<dbReference type="InterPro" id="IPR002052">
    <property type="entry name" value="DNA_methylase_N6_adenine_CS"/>
</dbReference>
<dbReference type="PANTHER" id="PTHR43542:SF1">
    <property type="entry name" value="METHYLTRANSFERASE"/>
    <property type="match status" value="1"/>
</dbReference>
<dbReference type="EMBL" id="JBHRVA010000002">
    <property type="protein sequence ID" value="MFC3302254.1"/>
    <property type="molecule type" value="Genomic_DNA"/>
</dbReference>
<evidence type="ECO:0000313" key="4">
    <source>
        <dbReference type="EMBL" id="MFC3302254.1"/>
    </source>
</evidence>
<dbReference type="GO" id="GO:0052913">
    <property type="term" value="F:16S rRNA (guanine(966)-N(2))-methyltransferase activity"/>
    <property type="evidence" value="ECO:0007669"/>
    <property type="project" value="UniProtKB-EC"/>
</dbReference>
<comment type="caution">
    <text evidence="4">The sequence shown here is derived from an EMBL/GenBank/DDBJ whole genome shotgun (WGS) entry which is preliminary data.</text>
</comment>
<dbReference type="PIRSF" id="PIRSF004553">
    <property type="entry name" value="CHP00095"/>
    <property type="match status" value="1"/>
</dbReference>
<dbReference type="NCBIfam" id="TIGR00095">
    <property type="entry name" value="16S rRNA (guanine(966)-N(2))-methyltransferase RsmD"/>
    <property type="match status" value="1"/>
</dbReference>
<evidence type="ECO:0000313" key="5">
    <source>
        <dbReference type="Proteomes" id="UP001595607"/>
    </source>
</evidence>
<organism evidence="4 5">
    <name type="scientific">Parvularcula lutaonensis</name>
    <dbReference type="NCBI Taxonomy" id="491923"/>
    <lineage>
        <taxon>Bacteria</taxon>
        <taxon>Pseudomonadati</taxon>
        <taxon>Pseudomonadota</taxon>
        <taxon>Alphaproteobacteria</taxon>
        <taxon>Parvularculales</taxon>
        <taxon>Parvularculaceae</taxon>
        <taxon>Parvularcula</taxon>
    </lineage>
</organism>
<evidence type="ECO:0000256" key="1">
    <source>
        <dbReference type="ARBA" id="ARBA00022603"/>
    </source>
</evidence>
<dbReference type="PROSITE" id="PS00092">
    <property type="entry name" value="N6_MTASE"/>
    <property type="match status" value="1"/>
</dbReference>
<dbReference type="RefSeq" id="WP_189570350.1">
    <property type="nucleotide sequence ID" value="NZ_BMXU01000001.1"/>
</dbReference>
<feature type="region of interest" description="Disordered" evidence="3">
    <location>
        <begin position="1"/>
        <end position="26"/>
    </location>
</feature>
<sequence>MRIVGGEFRGRRIAAPSGQTTRPTTDRTRESLFNILAHRPGFVFEGARVLDLFAGSGALGFEAMSRGASFCLFVDTDAAARGAIRDNVEALGLFGNTRIHRRPADALGTKPAGVGARFDLVFMDPPYRKDLITPTLKTLAEGEWLAPGALILAEHAKGETFEMPEGFGHEETRSFGDTEIAFLTAPSA</sequence>
<dbReference type="CDD" id="cd02440">
    <property type="entry name" value="AdoMet_MTases"/>
    <property type="match status" value="1"/>
</dbReference>
<accession>A0ABV7MC86</accession>
<keyword evidence="2 4" id="KW-0808">Transferase</keyword>
<evidence type="ECO:0000256" key="2">
    <source>
        <dbReference type="ARBA" id="ARBA00022679"/>
    </source>
</evidence>
<keyword evidence="5" id="KW-1185">Reference proteome</keyword>
<dbReference type="SUPFAM" id="SSF53335">
    <property type="entry name" value="S-adenosyl-L-methionine-dependent methyltransferases"/>
    <property type="match status" value="1"/>
</dbReference>
<protein>
    <submittedName>
        <fullName evidence="4">16S rRNA (Guanine(966)-N(2))-methyltransferase RsmD</fullName>
        <ecNumber evidence="4">2.1.1.171</ecNumber>
    </submittedName>
</protein>
<dbReference type="Proteomes" id="UP001595607">
    <property type="component" value="Unassembled WGS sequence"/>
</dbReference>